<evidence type="ECO:0000313" key="2">
    <source>
        <dbReference type="Proteomes" id="UP000824087"/>
    </source>
</evidence>
<reference evidence="1" key="2">
    <citation type="journal article" date="2021" name="PeerJ">
        <title>Extensive microbial diversity within the chicken gut microbiome revealed by metagenomics and culture.</title>
        <authorList>
            <person name="Gilroy R."/>
            <person name="Ravi A."/>
            <person name="Getino M."/>
            <person name="Pursley I."/>
            <person name="Horton D.L."/>
            <person name="Alikhan N.F."/>
            <person name="Baker D."/>
            <person name="Gharbi K."/>
            <person name="Hall N."/>
            <person name="Watson M."/>
            <person name="Adriaenssens E.M."/>
            <person name="Foster-Nyarko E."/>
            <person name="Jarju S."/>
            <person name="Secka A."/>
            <person name="Antonio M."/>
            <person name="Oren A."/>
            <person name="Chaudhuri R.R."/>
            <person name="La Ragione R."/>
            <person name="Hildebrand F."/>
            <person name="Pallen M.J."/>
        </authorList>
    </citation>
    <scope>NUCLEOTIDE SEQUENCE</scope>
    <source>
        <strain evidence="1">CHK197-8231</strain>
    </source>
</reference>
<name>A0A9D1HTC4_9BACT</name>
<evidence type="ECO:0000313" key="1">
    <source>
        <dbReference type="EMBL" id="HIU22166.1"/>
    </source>
</evidence>
<reference evidence="1" key="1">
    <citation type="submission" date="2020-10" db="EMBL/GenBank/DDBJ databases">
        <authorList>
            <person name="Gilroy R."/>
        </authorList>
    </citation>
    <scope>NUCLEOTIDE SEQUENCE</scope>
    <source>
        <strain evidence="1">CHK197-8231</strain>
    </source>
</reference>
<dbReference type="EMBL" id="DVML01000007">
    <property type="protein sequence ID" value="HIU22166.1"/>
    <property type="molecule type" value="Genomic_DNA"/>
</dbReference>
<comment type="caution">
    <text evidence="1">The sequence shown here is derived from an EMBL/GenBank/DDBJ whole genome shotgun (WGS) entry which is preliminary data.</text>
</comment>
<sequence>MYHFFIRKYIQNITKKDIINFAMSQGIKLSENEVKLFYHHVKQNWETVLYGDPTTLFQAVKSEVRPETYQKMIELYQYFKEKYQSYL</sequence>
<protein>
    <submittedName>
        <fullName evidence="1">DUF2624 family protein</fullName>
    </submittedName>
</protein>
<dbReference type="Proteomes" id="UP000824087">
    <property type="component" value="Unassembled WGS sequence"/>
</dbReference>
<dbReference type="AlphaFoldDB" id="A0A9D1HTC4"/>
<proteinExistence type="predicted"/>
<organism evidence="1 2">
    <name type="scientific">Candidatus Fimihabitans intestinipullorum</name>
    <dbReference type="NCBI Taxonomy" id="2840820"/>
    <lineage>
        <taxon>Bacteria</taxon>
        <taxon>Bacillati</taxon>
        <taxon>Mycoplasmatota</taxon>
        <taxon>Mycoplasmatota incertae sedis</taxon>
        <taxon>Candidatus Fimihabitans</taxon>
    </lineage>
</organism>
<accession>A0A9D1HTC4</accession>
<gene>
    <name evidence="1" type="ORF">IAD49_01155</name>
</gene>